<feature type="chain" id="PRO_5045377533" evidence="4">
    <location>
        <begin position="28"/>
        <end position="415"/>
    </location>
</feature>
<dbReference type="InterPro" id="IPR006059">
    <property type="entry name" value="SBP"/>
</dbReference>
<evidence type="ECO:0000313" key="5">
    <source>
        <dbReference type="EMBL" id="MFC4586998.1"/>
    </source>
</evidence>
<keyword evidence="6" id="KW-1185">Reference proteome</keyword>
<dbReference type="PROSITE" id="PS51257">
    <property type="entry name" value="PROKAR_LIPOPROTEIN"/>
    <property type="match status" value="1"/>
</dbReference>
<comment type="caution">
    <text evidence="5">The sequence shown here is derived from an EMBL/GenBank/DDBJ whole genome shotgun (WGS) entry which is preliminary data.</text>
</comment>
<evidence type="ECO:0000256" key="2">
    <source>
        <dbReference type="ARBA" id="ARBA00022448"/>
    </source>
</evidence>
<gene>
    <name evidence="5" type="ORF">ACFO8L_12980</name>
</gene>
<evidence type="ECO:0000256" key="4">
    <source>
        <dbReference type="SAM" id="SignalP"/>
    </source>
</evidence>
<name>A0ABV9ECD7_9ACTN</name>
<dbReference type="PANTHER" id="PTHR30061:SF50">
    <property type="entry name" value="MALTOSE_MALTODEXTRIN-BINDING PERIPLASMIC PROTEIN"/>
    <property type="match status" value="1"/>
</dbReference>
<evidence type="ECO:0000256" key="3">
    <source>
        <dbReference type="ARBA" id="ARBA00022729"/>
    </source>
</evidence>
<dbReference type="EMBL" id="JBHSFN010000007">
    <property type="protein sequence ID" value="MFC4586998.1"/>
    <property type="molecule type" value="Genomic_DNA"/>
</dbReference>
<dbReference type="PANTHER" id="PTHR30061">
    <property type="entry name" value="MALTOSE-BINDING PERIPLASMIC PROTEIN"/>
    <property type="match status" value="1"/>
</dbReference>
<organism evidence="5 6">
    <name type="scientific">Sphaerisporangium corydalis</name>
    <dbReference type="NCBI Taxonomy" id="1441875"/>
    <lineage>
        <taxon>Bacteria</taxon>
        <taxon>Bacillati</taxon>
        <taxon>Actinomycetota</taxon>
        <taxon>Actinomycetes</taxon>
        <taxon>Streptosporangiales</taxon>
        <taxon>Streptosporangiaceae</taxon>
        <taxon>Sphaerisporangium</taxon>
    </lineage>
</organism>
<comment type="similarity">
    <text evidence="1">Belongs to the bacterial solute-binding protein 1 family.</text>
</comment>
<dbReference type="Proteomes" id="UP001595891">
    <property type="component" value="Unassembled WGS sequence"/>
</dbReference>
<dbReference type="Pfam" id="PF13416">
    <property type="entry name" value="SBP_bac_8"/>
    <property type="match status" value="1"/>
</dbReference>
<feature type="signal peptide" evidence="4">
    <location>
        <begin position="1"/>
        <end position="27"/>
    </location>
</feature>
<evidence type="ECO:0000256" key="1">
    <source>
        <dbReference type="ARBA" id="ARBA00008520"/>
    </source>
</evidence>
<dbReference type="SUPFAM" id="SSF53850">
    <property type="entry name" value="Periplasmic binding protein-like II"/>
    <property type="match status" value="1"/>
</dbReference>
<keyword evidence="2" id="KW-0813">Transport</keyword>
<dbReference type="RefSeq" id="WP_262846981.1">
    <property type="nucleotide sequence ID" value="NZ_JANZYP010000055.1"/>
</dbReference>
<proteinExistence type="inferred from homology"/>
<reference evidence="6" key="1">
    <citation type="journal article" date="2019" name="Int. J. Syst. Evol. Microbiol.">
        <title>The Global Catalogue of Microorganisms (GCM) 10K type strain sequencing project: providing services to taxonomists for standard genome sequencing and annotation.</title>
        <authorList>
            <consortium name="The Broad Institute Genomics Platform"/>
            <consortium name="The Broad Institute Genome Sequencing Center for Infectious Disease"/>
            <person name="Wu L."/>
            <person name="Ma J."/>
        </authorList>
    </citation>
    <scope>NUCLEOTIDE SEQUENCE [LARGE SCALE GENOMIC DNA]</scope>
    <source>
        <strain evidence="6">CCUG 49560</strain>
    </source>
</reference>
<evidence type="ECO:0000313" key="6">
    <source>
        <dbReference type="Proteomes" id="UP001595891"/>
    </source>
</evidence>
<protein>
    <submittedName>
        <fullName evidence="5">Extracellular solute-binding protein</fullName>
    </submittedName>
</protein>
<keyword evidence="3 4" id="KW-0732">Signal</keyword>
<sequence length="415" mass="42401">MTNGPGRPRARMAAGAAALVISPFLLGACGGTPAETATASGTGPVTLTAMDYYNTEPALSALPKLLDTCGAQAGVKIERQVVPDLRTKLLQLAGGHAIPDLVLLDNPDLQQLAATGALADLGAAGLKTDGFYDNIVAAGRYEGRLYGLAPGVNALALFYDKKLFASAGLKPPTTWDELKAAATKLTDGTKRHGLGFAVPATEEGSFQFEAFFLSAGADLATLNSPEAVSALGLLSDLVTSGAAPKDVLSWTQANVEEQFANGGLAMMVNGPWQIPQLVKAGVTGFGIVPMPVPEAGGTPSSPLGGEVWAAGNNGPKAVKAAAVIKCLTSTENSLTWSKLTNYVPSGKEAAARLGASDPRMKTFVDLIAGAKGRTAELGAKYPAYSQALWTAVQSALSGQNPPKAALDAAQRQAAG</sequence>
<dbReference type="Gene3D" id="3.40.190.10">
    <property type="entry name" value="Periplasmic binding protein-like II"/>
    <property type="match status" value="2"/>
</dbReference>
<accession>A0ABV9ECD7</accession>